<protein>
    <recommendedName>
        <fullName evidence="6">SURF1-like protein</fullName>
    </recommendedName>
</protein>
<keyword evidence="4 6" id="KW-1133">Transmembrane helix</keyword>
<dbReference type="InterPro" id="IPR002994">
    <property type="entry name" value="Surf1/Shy1"/>
</dbReference>
<gene>
    <name evidence="8" type="ORF">EDD32_2074</name>
</gene>
<reference evidence="8 9" key="1">
    <citation type="submission" date="2018-11" db="EMBL/GenBank/DDBJ databases">
        <title>Sequencing the genomes of 1000 actinobacteria strains.</title>
        <authorList>
            <person name="Klenk H.-P."/>
        </authorList>
    </citation>
    <scope>NUCLEOTIDE SEQUENCE [LARGE SCALE GENOMIC DNA]</scope>
    <source>
        <strain evidence="8 9">DSM 14418</strain>
    </source>
</reference>
<dbReference type="PANTHER" id="PTHR23427">
    <property type="entry name" value="SURFEIT LOCUS PROTEIN"/>
    <property type="match status" value="1"/>
</dbReference>
<evidence type="ECO:0000256" key="6">
    <source>
        <dbReference type="RuleBase" id="RU363076"/>
    </source>
</evidence>
<sequence length="356" mass="36909">MDPTAPSRAVVSATPDVGAGRPAVSWTWRDYRAAALTPRMIGIFVLLLAAAVVSVRLGAWQLDRASVRGAAEAEAAHAAVLAADPVPLEEVLRAQTSFTAEHLARPVAVTGELEDDHQVLVPGRSVAGQDAVLVVTALRVTQGPDTGAMIPVLRGWVPAGDVVVGDDGWRPRDASVAAALAVPAGEQRVTGYLGGSEAGVSADLPAGMVAAVSSAELAGLWGGPTYGGYLVQLTEEAGGGRAGVSAEGLAHAPPPSMAQETGLNLQNLAYAVEWVIFGGFALFLWGRMVRDEVVYRREDAVARREDAGRRDGRDAPLDEAPDAPDTPLDESAAPRRLSTSGGPTSSRAVPSRPERS</sequence>
<feature type="compositionally biased region" description="Basic and acidic residues" evidence="7">
    <location>
        <begin position="301"/>
        <end position="316"/>
    </location>
</feature>
<comment type="similarity">
    <text evidence="2 6">Belongs to the SURF1 family.</text>
</comment>
<dbReference type="Proteomes" id="UP000280726">
    <property type="component" value="Unassembled WGS sequence"/>
</dbReference>
<comment type="caution">
    <text evidence="8">The sequence shown here is derived from an EMBL/GenBank/DDBJ whole genome shotgun (WGS) entry which is preliminary data.</text>
</comment>
<dbReference type="RefSeq" id="WP_123917233.1">
    <property type="nucleotide sequence ID" value="NZ_RKRA01000001.1"/>
</dbReference>
<dbReference type="OrthoDB" id="3266379at2"/>
<keyword evidence="3 6" id="KW-0812">Transmembrane</keyword>
<dbReference type="EMBL" id="RKRA01000001">
    <property type="protein sequence ID" value="RPF27586.1"/>
    <property type="molecule type" value="Genomic_DNA"/>
</dbReference>
<comment type="caution">
    <text evidence="6">Lacks conserved residue(s) required for the propagation of feature annotation.</text>
</comment>
<dbReference type="PANTHER" id="PTHR23427:SF2">
    <property type="entry name" value="SURFEIT LOCUS PROTEIN 1"/>
    <property type="match status" value="1"/>
</dbReference>
<evidence type="ECO:0000256" key="1">
    <source>
        <dbReference type="ARBA" id="ARBA00004370"/>
    </source>
</evidence>
<proteinExistence type="inferred from homology"/>
<dbReference type="PROSITE" id="PS50895">
    <property type="entry name" value="SURF1"/>
    <property type="match status" value="1"/>
</dbReference>
<feature type="compositionally biased region" description="Polar residues" evidence="7">
    <location>
        <begin position="337"/>
        <end position="348"/>
    </location>
</feature>
<evidence type="ECO:0000256" key="3">
    <source>
        <dbReference type="ARBA" id="ARBA00022692"/>
    </source>
</evidence>
<keyword evidence="9" id="KW-1185">Reference proteome</keyword>
<name>A0A3N4Z6Y3_9MICO</name>
<dbReference type="GO" id="GO:0005886">
    <property type="term" value="C:plasma membrane"/>
    <property type="evidence" value="ECO:0007669"/>
    <property type="project" value="UniProtKB-SubCell"/>
</dbReference>
<evidence type="ECO:0000256" key="4">
    <source>
        <dbReference type="ARBA" id="ARBA00022989"/>
    </source>
</evidence>
<evidence type="ECO:0000256" key="2">
    <source>
        <dbReference type="ARBA" id="ARBA00007165"/>
    </source>
</evidence>
<evidence type="ECO:0000256" key="7">
    <source>
        <dbReference type="SAM" id="MobiDB-lite"/>
    </source>
</evidence>
<keyword evidence="5 6" id="KW-0472">Membrane</keyword>
<feature type="region of interest" description="Disordered" evidence="7">
    <location>
        <begin position="301"/>
        <end position="356"/>
    </location>
</feature>
<dbReference type="InterPro" id="IPR045214">
    <property type="entry name" value="Surf1/Surf4"/>
</dbReference>
<dbReference type="Pfam" id="PF02104">
    <property type="entry name" value="SURF1"/>
    <property type="match status" value="1"/>
</dbReference>
<feature type="transmembrane region" description="Helical" evidence="6">
    <location>
        <begin position="40"/>
        <end position="59"/>
    </location>
</feature>
<keyword evidence="6" id="KW-1003">Cell membrane</keyword>
<dbReference type="CDD" id="cd06662">
    <property type="entry name" value="SURF1"/>
    <property type="match status" value="1"/>
</dbReference>
<dbReference type="AlphaFoldDB" id="A0A3N4Z6Y3"/>
<comment type="subcellular location">
    <subcellularLocation>
        <location evidence="6">Cell membrane</location>
        <topology evidence="6">Multi-pass membrane protein</topology>
    </subcellularLocation>
    <subcellularLocation>
        <location evidence="1">Membrane</location>
    </subcellularLocation>
</comment>
<accession>A0A3N4Z6Y3</accession>
<evidence type="ECO:0000256" key="5">
    <source>
        <dbReference type="ARBA" id="ARBA00023136"/>
    </source>
</evidence>
<evidence type="ECO:0000313" key="8">
    <source>
        <dbReference type="EMBL" id="RPF27586.1"/>
    </source>
</evidence>
<organism evidence="8 9">
    <name type="scientific">Georgenia muralis</name>
    <dbReference type="NCBI Taxonomy" id="154117"/>
    <lineage>
        <taxon>Bacteria</taxon>
        <taxon>Bacillati</taxon>
        <taxon>Actinomycetota</taxon>
        <taxon>Actinomycetes</taxon>
        <taxon>Micrococcales</taxon>
        <taxon>Bogoriellaceae</taxon>
        <taxon>Georgenia</taxon>
    </lineage>
</organism>
<evidence type="ECO:0000313" key="9">
    <source>
        <dbReference type="Proteomes" id="UP000280726"/>
    </source>
</evidence>